<gene>
    <name evidence="2" type="ORF">UY02_C0036G0005</name>
</gene>
<dbReference type="InterPro" id="IPR036366">
    <property type="entry name" value="PGBDSf"/>
</dbReference>
<proteinExistence type="predicted"/>
<accession>A0A0G1T2P2</accession>
<organism evidence="2 3">
    <name type="scientific">Candidatus Giovannonibacteria bacterium GW2011_GWB1_47_6b</name>
    <dbReference type="NCBI Taxonomy" id="1618655"/>
    <lineage>
        <taxon>Bacteria</taxon>
        <taxon>Candidatus Giovannoniibacteriota</taxon>
    </lineage>
</organism>
<reference evidence="2 3" key="1">
    <citation type="journal article" date="2015" name="Nature">
        <title>rRNA introns, odd ribosomes, and small enigmatic genomes across a large radiation of phyla.</title>
        <authorList>
            <person name="Brown C.T."/>
            <person name="Hug L.A."/>
            <person name="Thomas B.C."/>
            <person name="Sharon I."/>
            <person name="Castelle C.J."/>
            <person name="Singh A."/>
            <person name="Wilkins M.J."/>
            <person name="Williams K.H."/>
            <person name="Banfield J.F."/>
        </authorList>
    </citation>
    <scope>NUCLEOTIDE SEQUENCE [LARGE SCALE GENOMIC DNA]</scope>
</reference>
<dbReference type="InterPro" id="IPR036365">
    <property type="entry name" value="PGBD-like_sf"/>
</dbReference>
<sequence>MGNITKKITSVLLSATTVVWLSGSSVLLPVVANAQSTDLQSQINALLAQIAALQAQLAAAGGASAACTFTNDLTVGSKGAAVKCLQQYLNGAGGAKVAASGVGSAGSETEYFGSLTAAAVAKWQAANGVSPTAGYFGARSRAKYSVLVAGAPAPAPAPGPVVGGSGLTVTLAPDQPASGLFGESFASRAFTKLKFTASSDGDVSVKALLVERTGQGADAAFNGVIPLDDDGIRFGTAKTFSSDHRLRLTEKFVVKAGQTRTITIAGDSDNNQDAYNGQLVSLSLIGVEVDGSAAINASYPMVGATHTVNSTLAIGALTLAKGSYDPGSGLTEEIGTTSYIFSGLRLTAGTNENVLVKSIQFNQSGSASITDLANVKVVLDGTTYDTTVSSDGKYFTANFGSGLQIDKGLNKELYIKGDVTGGSARTVDFDLYRYADLQVKGLTYGYELLPSATETTADNDDDSEFQTAEPRYDASQVYINAGTITAQNAPAVGAQNIAVNLSNQSLGGLLVDVKGEDITVASMNFDMSITKDAGDSVDTNDVTNITLVREDGVVVAGPVDGVAAGDNAVRFTDTVTFKPGRTVYTLKGKIGTDIGSNDTIVASTTPSVDWATVRGVTSGVTITPSPASAVTMSTMTAKAAALTVSLTPDTQSNASTTGQTVVAGTSNYLFTTYVLDASGSGEDVRVTSLKLVLTASSSNTADDLTNCQLYKDSTVLNTGSNIVNPSNSDAAGGVEKTFSLDTSF</sequence>
<dbReference type="Proteomes" id="UP000034682">
    <property type="component" value="Unassembled WGS sequence"/>
</dbReference>
<evidence type="ECO:0000313" key="2">
    <source>
        <dbReference type="EMBL" id="KKU76012.1"/>
    </source>
</evidence>
<dbReference type="SUPFAM" id="SSF47090">
    <property type="entry name" value="PGBD-like"/>
    <property type="match status" value="1"/>
</dbReference>
<feature type="domain" description="Peptidoglycan binding-like" evidence="1">
    <location>
        <begin position="79"/>
        <end position="136"/>
    </location>
</feature>
<comment type="caution">
    <text evidence="2">The sequence shown here is derived from an EMBL/GenBank/DDBJ whole genome shotgun (WGS) entry which is preliminary data.</text>
</comment>
<dbReference type="Pfam" id="PF01471">
    <property type="entry name" value="PG_binding_1"/>
    <property type="match status" value="1"/>
</dbReference>
<dbReference type="Gene3D" id="1.10.101.10">
    <property type="entry name" value="PGBD-like superfamily/PGBD"/>
    <property type="match status" value="1"/>
</dbReference>
<protein>
    <recommendedName>
        <fullName evidence="1">Peptidoglycan binding-like domain-containing protein</fullName>
    </recommendedName>
</protein>
<dbReference type="EMBL" id="LCOK01000036">
    <property type="protein sequence ID" value="KKU76012.1"/>
    <property type="molecule type" value="Genomic_DNA"/>
</dbReference>
<dbReference type="AlphaFoldDB" id="A0A0G1T2P2"/>
<name>A0A0G1T2P2_9BACT</name>
<evidence type="ECO:0000313" key="3">
    <source>
        <dbReference type="Proteomes" id="UP000034682"/>
    </source>
</evidence>
<dbReference type="InterPro" id="IPR002477">
    <property type="entry name" value="Peptidoglycan-bd-like"/>
</dbReference>
<evidence type="ECO:0000259" key="1">
    <source>
        <dbReference type="Pfam" id="PF01471"/>
    </source>
</evidence>